<dbReference type="RefSeq" id="WP_248207138.1">
    <property type="nucleotide sequence ID" value="NZ_JALNMH010000005.1"/>
</dbReference>
<gene>
    <name evidence="2" type="ORF">M0G41_07450</name>
</gene>
<dbReference type="PANTHER" id="PTHR30441:SF8">
    <property type="entry name" value="DUF748 DOMAIN-CONTAINING PROTEIN"/>
    <property type="match status" value="1"/>
</dbReference>
<dbReference type="Proteomes" id="UP001431449">
    <property type="component" value="Unassembled WGS sequence"/>
</dbReference>
<organism evidence="2 3">
    <name type="scientific">Pseudomarimonas salicorniae</name>
    <dbReference type="NCBI Taxonomy" id="2933270"/>
    <lineage>
        <taxon>Bacteria</taxon>
        <taxon>Pseudomonadati</taxon>
        <taxon>Pseudomonadota</taxon>
        <taxon>Gammaproteobacteria</taxon>
        <taxon>Lysobacterales</taxon>
        <taxon>Lysobacteraceae</taxon>
        <taxon>Pseudomarimonas</taxon>
    </lineage>
</organism>
<dbReference type="Pfam" id="PF05359">
    <property type="entry name" value="DUF748"/>
    <property type="match status" value="1"/>
</dbReference>
<keyword evidence="3" id="KW-1185">Reference proteome</keyword>
<reference evidence="2" key="1">
    <citation type="submission" date="2022-04" db="EMBL/GenBank/DDBJ databases">
        <title>Lysobacter sp. CAU 1642 isolated from sea sand.</title>
        <authorList>
            <person name="Kim W."/>
        </authorList>
    </citation>
    <scope>NUCLEOTIDE SEQUENCE</scope>
    <source>
        <strain evidence="2">CAU 1642</strain>
    </source>
</reference>
<dbReference type="InterPro" id="IPR008023">
    <property type="entry name" value="DUF748"/>
</dbReference>
<dbReference type="PANTHER" id="PTHR30441">
    <property type="entry name" value="DUF748 DOMAIN-CONTAINING PROTEIN"/>
    <property type="match status" value="1"/>
</dbReference>
<evidence type="ECO:0000313" key="3">
    <source>
        <dbReference type="Proteomes" id="UP001431449"/>
    </source>
</evidence>
<evidence type="ECO:0000313" key="2">
    <source>
        <dbReference type="EMBL" id="MCK7593501.1"/>
    </source>
</evidence>
<feature type="region of interest" description="Disordered" evidence="1">
    <location>
        <begin position="523"/>
        <end position="552"/>
    </location>
</feature>
<sequence>MRTLAWVAATLLLGLVAVTAFALWRLDGEALRPELETRLGEQLGRAVQIRALTLQKIPLRLKAHGLRIADDPGSGPEPFLIAESLRVDVDLWALLRDRRLHLQGVRLEQPRLRLVEMAPGVWNGTSLGRRSDEAAEAAAEGVEAGPALRLGLLELVDGEARVEARGEPPRTYAAIELQVREVGASTGSPFRLSMRLPGGGNLRAEGRAGPRRGQFQQMPFQALIDLEGADLAGAVPTGDPSLQGRLDAAIDVSGENGQLRAQGTATSYGLRLLGTEEVGDGALNWAFELGLDLPRHLARVDRMQLLLGDARLDLSGSLGELDDTPRAALALRGAALPVDGLQALLPALGVALPERSRLVGGEMDIDLRLEGPLDALRIAGPLALRNATLEGFSLGGSLAGVSLLAGVPLPAETRIREAGLSLRGDPRVTRLDDFRAELIGLGTLQGEGEIARSGQLDLRARLDLEAPLADAVAAQARSGGRLGRAGAALARSGLSLRVDGDLDAPRFRLDGRGLARDLLPALLGGERRGEDEEESKPDPARALLDALRGNRD</sequence>
<protein>
    <submittedName>
        <fullName evidence="2">AsmA family protein</fullName>
    </submittedName>
</protein>
<dbReference type="EMBL" id="JALNMH010000005">
    <property type="protein sequence ID" value="MCK7593501.1"/>
    <property type="molecule type" value="Genomic_DNA"/>
</dbReference>
<name>A0ABT0GG28_9GAMM</name>
<accession>A0ABT0GG28</accession>
<proteinExistence type="predicted"/>
<evidence type="ECO:0000256" key="1">
    <source>
        <dbReference type="SAM" id="MobiDB-lite"/>
    </source>
</evidence>
<comment type="caution">
    <text evidence="2">The sequence shown here is derived from an EMBL/GenBank/DDBJ whole genome shotgun (WGS) entry which is preliminary data.</text>
</comment>
<dbReference type="InterPro" id="IPR052894">
    <property type="entry name" value="AsmA-related"/>
</dbReference>